<accession>A0AAD9GB61</accession>
<protein>
    <submittedName>
        <fullName evidence="2">Variant erythrocyte surface antigen-1 family protein</fullName>
    </submittedName>
</protein>
<dbReference type="Proteomes" id="UP001195914">
    <property type="component" value="Unassembled WGS sequence"/>
</dbReference>
<evidence type="ECO:0000256" key="1">
    <source>
        <dbReference type="SAM" id="Phobius"/>
    </source>
</evidence>
<keyword evidence="3" id="KW-1185">Reference proteome</keyword>
<dbReference type="InterPro" id="IPR024751">
    <property type="entry name" value="VESA1"/>
</dbReference>
<keyword evidence="1" id="KW-1133">Transmembrane helix</keyword>
<sequence>MVCYMYYTDVFVGSNNINENLKNALKAELKGSGLNDLDTQLKALASGLENFIGYSGGVLSGNGIGKSGGSYKSSYDSNNATWEKLCENCKCKKLFSNSSCSKCSCGSSGPSVCDPSQCCPDCDVRKAAKIFLGMLPCLYYALKYLKEKCEVDWKDQKISDNNHSLRHFLRGMGYDVTNDLKSSVQASEILKLLNDHIFNDSKGSLDKIYNVVKEKYFKFVSPSDSPSQPKTVRDILLWLSGLPFTSGFKDLLKHCKGLCSDIKDSSNPVKFNDFETSLFNSCFLSPFVLGVIEDHKEAFKNFPPYKSEISKFSYPSDPFDLFEALFKYIHKIYTPLTFLEYQCGKEKRDAGWKNCGYGQKCAEALQPFLSSATSSPCCPSSLPKGILCTGQPGEKDHAEHCTKVGVECMALGTCNPNGAHTQTTDKCDPCPHPLVRFLTDSWPFSQNYPDSFVPKMGFSKDSLPFPGRRGEALHTALKDFCDSGNSSSSLTTLLKFLTRVSRTPPETLGEFFVFFQKFPGALKNKLKTNFDSYVSKEPGRPDGQKFTTAFQTALEALKGSSNSHSNSGSHPYDLFSLNDCHVTEDAGEDVTCGPYLNSLTGDVYDIFIDNFDETYLSWICYLPKDFKNRLEEFKQKFSKCCLQDSSSSSSCTTIVNCPCAWPLISSQGFSFTSRGSLSGETSNKEARKCSDFIKQLEKVISGDLFTNLLAEIEKFLWSIRLPFFLFILAFWTFVISYFLYVQLYKLDLLHLKSHAHLPRSFKILPSTLFSDASSRLKDLSYFTL</sequence>
<evidence type="ECO:0000313" key="2">
    <source>
        <dbReference type="EMBL" id="KAK1935268.1"/>
    </source>
</evidence>
<organism evidence="2 3">
    <name type="scientific">Babesia divergens</name>
    <dbReference type="NCBI Taxonomy" id="32595"/>
    <lineage>
        <taxon>Eukaryota</taxon>
        <taxon>Sar</taxon>
        <taxon>Alveolata</taxon>
        <taxon>Apicomplexa</taxon>
        <taxon>Aconoidasida</taxon>
        <taxon>Piroplasmida</taxon>
        <taxon>Babesiidae</taxon>
        <taxon>Babesia</taxon>
    </lineage>
</organism>
<keyword evidence="1" id="KW-0472">Membrane</keyword>
<gene>
    <name evidence="2" type="ORF">X943_002104</name>
</gene>
<keyword evidence="1" id="KW-0812">Transmembrane</keyword>
<dbReference type="Pfam" id="PF12785">
    <property type="entry name" value="VESA1_N"/>
    <property type="match status" value="1"/>
</dbReference>
<reference evidence="2" key="1">
    <citation type="journal article" date="2014" name="Nucleic Acids Res.">
        <title>The evolutionary dynamics of variant antigen genes in Babesia reveal a history of genomic innovation underlying host-parasite interaction.</title>
        <authorList>
            <person name="Jackson A.P."/>
            <person name="Otto T.D."/>
            <person name="Darby A."/>
            <person name="Ramaprasad A."/>
            <person name="Xia D."/>
            <person name="Echaide I.E."/>
            <person name="Farber M."/>
            <person name="Gahlot S."/>
            <person name="Gamble J."/>
            <person name="Gupta D."/>
            <person name="Gupta Y."/>
            <person name="Jackson L."/>
            <person name="Malandrin L."/>
            <person name="Malas T.B."/>
            <person name="Moussa E."/>
            <person name="Nair M."/>
            <person name="Reid A.J."/>
            <person name="Sanders M."/>
            <person name="Sharma J."/>
            <person name="Tracey A."/>
            <person name="Quail M.A."/>
            <person name="Weir W."/>
            <person name="Wastling J.M."/>
            <person name="Hall N."/>
            <person name="Willadsen P."/>
            <person name="Lingelbach K."/>
            <person name="Shiels B."/>
            <person name="Tait A."/>
            <person name="Berriman M."/>
            <person name="Allred D.R."/>
            <person name="Pain A."/>
        </authorList>
    </citation>
    <scope>NUCLEOTIDE SEQUENCE</scope>
    <source>
        <strain evidence="2">1802A</strain>
    </source>
</reference>
<dbReference type="AlphaFoldDB" id="A0AAD9GB61"/>
<proteinExistence type="predicted"/>
<dbReference type="EMBL" id="JAHBMH010000058">
    <property type="protein sequence ID" value="KAK1935268.1"/>
    <property type="molecule type" value="Genomic_DNA"/>
</dbReference>
<comment type="caution">
    <text evidence="2">The sequence shown here is derived from an EMBL/GenBank/DDBJ whole genome shotgun (WGS) entry which is preliminary data.</text>
</comment>
<reference evidence="2" key="2">
    <citation type="submission" date="2021-05" db="EMBL/GenBank/DDBJ databases">
        <authorList>
            <person name="Pain A."/>
        </authorList>
    </citation>
    <scope>NUCLEOTIDE SEQUENCE</scope>
    <source>
        <strain evidence="2">1802A</strain>
    </source>
</reference>
<name>A0AAD9GB61_BABDI</name>
<evidence type="ECO:0000313" key="3">
    <source>
        <dbReference type="Proteomes" id="UP001195914"/>
    </source>
</evidence>
<feature type="transmembrane region" description="Helical" evidence="1">
    <location>
        <begin position="723"/>
        <end position="743"/>
    </location>
</feature>